<dbReference type="EMBL" id="PQIB02000013">
    <property type="protein sequence ID" value="RLM73868.1"/>
    <property type="molecule type" value="Genomic_DNA"/>
</dbReference>
<evidence type="ECO:0000313" key="2">
    <source>
        <dbReference type="Proteomes" id="UP000275267"/>
    </source>
</evidence>
<sequence>MEVAAAGLGIWGRASVLGPGLLPGQFGFVPATGDWDSQLILEQYTLSKFGFVTMQYTLSKGGCQENP</sequence>
<reference evidence="2" key="1">
    <citation type="journal article" date="2019" name="Nat. Commun.">
        <title>The genome of broomcorn millet.</title>
        <authorList>
            <person name="Zou C."/>
            <person name="Miki D."/>
            <person name="Li D."/>
            <person name="Tang Q."/>
            <person name="Xiao L."/>
            <person name="Rajput S."/>
            <person name="Deng P."/>
            <person name="Jia W."/>
            <person name="Huang R."/>
            <person name="Zhang M."/>
            <person name="Sun Y."/>
            <person name="Hu J."/>
            <person name="Fu X."/>
            <person name="Schnable P.S."/>
            <person name="Li F."/>
            <person name="Zhang H."/>
            <person name="Feng B."/>
            <person name="Zhu X."/>
            <person name="Liu R."/>
            <person name="Schnable J.C."/>
            <person name="Zhu J.-K."/>
            <person name="Zhang H."/>
        </authorList>
    </citation>
    <scope>NUCLEOTIDE SEQUENCE [LARGE SCALE GENOMIC DNA]</scope>
</reference>
<keyword evidence="2" id="KW-1185">Reference proteome</keyword>
<name>A0A3L6Q7S0_PANMI</name>
<comment type="caution">
    <text evidence="1">The sequence shown here is derived from an EMBL/GenBank/DDBJ whole genome shotgun (WGS) entry which is preliminary data.</text>
</comment>
<organism evidence="1 2">
    <name type="scientific">Panicum miliaceum</name>
    <name type="common">Proso millet</name>
    <name type="synonym">Broomcorn millet</name>
    <dbReference type="NCBI Taxonomy" id="4540"/>
    <lineage>
        <taxon>Eukaryota</taxon>
        <taxon>Viridiplantae</taxon>
        <taxon>Streptophyta</taxon>
        <taxon>Embryophyta</taxon>
        <taxon>Tracheophyta</taxon>
        <taxon>Spermatophyta</taxon>
        <taxon>Magnoliopsida</taxon>
        <taxon>Liliopsida</taxon>
        <taxon>Poales</taxon>
        <taxon>Poaceae</taxon>
        <taxon>PACMAD clade</taxon>
        <taxon>Panicoideae</taxon>
        <taxon>Panicodae</taxon>
        <taxon>Paniceae</taxon>
        <taxon>Panicinae</taxon>
        <taxon>Panicum</taxon>
        <taxon>Panicum sect. Panicum</taxon>
    </lineage>
</organism>
<gene>
    <name evidence="1" type="ORF">C2845_PM15G26420</name>
</gene>
<accession>A0A3L6Q7S0</accession>
<proteinExistence type="predicted"/>
<dbReference type="Proteomes" id="UP000275267">
    <property type="component" value="Unassembled WGS sequence"/>
</dbReference>
<dbReference type="AlphaFoldDB" id="A0A3L6Q7S0"/>
<evidence type="ECO:0000313" key="1">
    <source>
        <dbReference type="EMBL" id="RLM73868.1"/>
    </source>
</evidence>
<protein>
    <submittedName>
        <fullName evidence="1">Uncharacterized protein</fullName>
    </submittedName>
</protein>